<dbReference type="GO" id="GO:0016787">
    <property type="term" value="F:hydrolase activity"/>
    <property type="evidence" value="ECO:0007669"/>
    <property type="project" value="UniProtKB-KW"/>
</dbReference>
<keyword evidence="5" id="KW-1185">Reference proteome</keyword>
<dbReference type="Pfam" id="PF07859">
    <property type="entry name" value="Abhydrolase_3"/>
    <property type="match status" value="1"/>
</dbReference>
<feature type="chain" id="PRO_5043714219" evidence="3">
    <location>
        <begin position="34"/>
        <end position="503"/>
    </location>
</feature>
<organism evidence="4 5">
    <name type="scientific">Mycolicibacterium duvalii</name>
    <dbReference type="NCBI Taxonomy" id="39688"/>
    <lineage>
        <taxon>Bacteria</taxon>
        <taxon>Bacillati</taxon>
        <taxon>Actinomycetota</taxon>
        <taxon>Actinomycetes</taxon>
        <taxon>Mycobacteriales</taxon>
        <taxon>Mycobacteriaceae</taxon>
        <taxon>Mycolicibacterium</taxon>
    </lineage>
</organism>
<proteinExistence type="predicted"/>
<keyword evidence="1" id="KW-0378">Hydrolase</keyword>
<dbReference type="AlphaFoldDB" id="A0A7I7K7U6"/>
<evidence type="ECO:0000256" key="1">
    <source>
        <dbReference type="ARBA" id="ARBA00022801"/>
    </source>
</evidence>
<dbReference type="PANTHER" id="PTHR48081:SF8">
    <property type="entry name" value="ALPHA_BETA HYDROLASE FOLD-3 DOMAIN-CONTAINING PROTEIN-RELATED"/>
    <property type="match status" value="1"/>
</dbReference>
<feature type="region of interest" description="Disordered" evidence="2">
    <location>
        <begin position="152"/>
        <end position="188"/>
    </location>
</feature>
<evidence type="ECO:0000256" key="3">
    <source>
        <dbReference type="SAM" id="SignalP"/>
    </source>
</evidence>
<feature type="region of interest" description="Disordered" evidence="2">
    <location>
        <begin position="120"/>
        <end position="140"/>
    </location>
</feature>
<accession>A0A7I7K7U6</accession>
<name>A0A7I7K7U6_9MYCO</name>
<evidence type="ECO:0000313" key="4">
    <source>
        <dbReference type="EMBL" id="BBX19482.1"/>
    </source>
</evidence>
<evidence type="ECO:0000313" key="5">
    <source>
        <dbReference type="Proteomes" id="UP000467006"/>
    </source>
</evidence>
<dbReference type="RefSeq" id="WP_098003718.1">
    <property type="nucleotide sequence ID" value="NZ_AP022563.1"/>
</dbReference>
<gene>
    <name evidence="4" type="ORF">MDUV_43420</name>
</gene>
<sequence>MVDRNTLATARIAGLTLAVAACAVIAGSAAAPAAADDTTAGRDSRASTSEASGSRSSEARARRSHAGPGPRASTSRRDDRTLVDATTSVDDTDAAPDLDMVEDVAGATAVQPVDLAVPPIDDAPAAANDEETAPPPAPHVSPAAWTLLGSAARRHTEESVTPARPDTTGEPVDTERDAQAAPDTGAAAVTDPLEDVESLYTGRPSFVHNVVSFGLYVLKAVLKPFGGLLTFTSLKVPFFTDGVPPFFLTPGLDVERSEFEGMKVWTLTPRANPTDKAVVALHGGAYMATASIFHWWTYADMARDTGATVIVPLQTLVPAGGTAAGEVPRTADFLTTVIDARGAENVSVFGDSAGGGLALAAVQELVRRNTRIPARLVLLAPWLDVSMSDPRSAEIRDPLLDRPNLVRSGARWAGAAGADDPLASPLFGSLDGLPPTYVYSSSLDMLTVDTLRLRDRVLAEQIPDVTFRLRKGLIHDWFTFPFLPDAHEDRPSVYADLLGLRRR</sequence>
<protein>
    <submittedName>
        <fullName evidence="4">Uncharacterized protein</fullName>
    </submittedName>
</protein>
<dbReference type="SUPFAM" id="SSF53474">
    <property type="entry name" value="alpha/beta-Hydrolases"/>
    <property type="match status" value="1"/>
</dbReference>
<dbReference type="KEGG" id="mdu:MDUV_43420"/>
<dbReference type="InterPro" id="IPR050300">
    <property type="entry name" value="GDXG_lipolytic_enzyme"/>
</dbReference>
<reference evidence="4 5" key="1">
    <citation type="journal article" date="2019" name="Emerg. Microbes Infect.">
        <title>Comprehensive subspecies identification of 175 nontuberculous mycobacteria species based on 7547 genomic profiles.</title>
        <authorList>
            <person name="Matsumoto Y."/>
            <person name="Kinjo T."/>
            <person name="Motooka D."/>
            <person name="Nabeya D."/>
            <person name="Jung N."/>
            <person name="Uechi K."/>
            <person name="Horii T."/>
            <person name="Iida T."/>
            <person name="Fujita J."/>
            <person name="Nakamura S."/>
        </authorList>
    </citation>
    <scope>NUCLEOTIDE SEQUENCE [LARGE SCALE GENOMIC DNA]</scope>
    <source>
        <strain evidence="4 5">JCM 6396</strain>
    </source>
</reference>
<dbReference type="Gene3D" id="3.40.50.1820">
    <property type="entry name" value="alpha/beta hydrolase"/>
    <property type="match status" value="1"/>
</dbReference>
<feature type="compositionally biased region" description="Low complexity" evidence="2">
    <location>
        <begin position="179"/>
        <end position="188"/>
    </location>
</feature>
<dbReference type="OrthoDB" id="9803828at2"/>
<dbReference type="EMBL" id="AP022563">
    <property type="protein sequence ID" value="BBX19482.1"/>
    <property type="molecule type" value="Genomic_DNA"/>
</dbReference>
<feature type="region of interest" description="Disordered" evidence="2">
    <location>
        <begin position="30"/>
        <end position="97"/>
    </location>
</feature>
<feature type="compositionally biased region" description="Low complexity" evidence="2">
    <location>
        <begin position="46"/>
        <end position="56"/>
    </location>
</feature>
<dbReference type="InterPro" id="IPR013094">
    <property type="entry name" value="AB_hydrolase_3"/>
</dbReference>
<keyword evidence="3" id="KW-0732">Signal</keyword>
<evidence type="ECO:0000256" key="2">
    <source>
        <dbReference type="SAM" id="MobiDB-lite"/>
    </source>
</evidence>
<feature type="signal peptide" evidence="3">
    <location>
        <begin position="1"/>
        <end position="33"/>
    </location>
</feature>
<dbReference type="InterPro" id="IPR029058">
    <property type="entry name" value="AB_hydrolase_fold"/>
</dbReference>
<dbReference type="Proteomes" id="UP000467006">
    <property type="component" value="Chromosome"/>
</dbReference>
<dbReference type="PROSITE" id="PS51257">
    <property type="entry name" value="PROKAR_LIPOPROTEIN"/>
    <property type="match status" value="1"/>
</dbReference>
<dbReference type="PANTHER" id="PTHR48081">
    <property type="entry name" value="AB HYDROLASE SUPERFAMILY PROTEIN C4A8.06C"/>
    <property type="match status" value="1"/>
</dbReference>